<evidence type="ECO:0000313" key="3">
    <source>
        <dbReference type="Proteomes" id="UP000194012"/>
    </source>
</evidence>
<keyword evidence="3" id="KW-1185">Reference proteome</keyword>
<dbReference type="EMBL" id="FWFJ01000071">
    <property type="protein sequence ID" value="SLN75570.1"/>
    <property type="molecule type" value="Genomic_DNA"/>
</dbReference>
<name>A0A1X7ABY6_9RHOB</name>
<proteinExistence type="predicted"/>
<keyword evidence="2" id="KW-0413">Isomerase</keyword>
<dbReference type="Gene3D" id="2.60.120.10">
    <property type="entry name" value="Jelly Rolls"/>
    <property type="match status" value="1"/>
</dbReference>
<dbReference type="RefSeq" id="WP_085828690.1">
    <property type="nucleotide sequence ID" value="NZ_FWFJ01000071.1"/>
</dbReference>
<dbReference type="OrthoDB" id="9815592at2"/>
<dbReference type="Pfam" id="PF05523">
    <property type="entry name" value="FdtA"/>
    <property type="match status" value="1"/>
</dbReference>
<protein>
    <submittedName>
        <fullName evidence="2">TDP-4-oxo-6-deoxy-alpha-D-glucose-3, 4-oxoisomerase</fullName>
        <ecNumber evidence="2">5.3.2.3</ecNumber>
    </submittedName>
</protein>
<dbReference type="Proteomes" id="UP000194012">
    <property type="component" value="Unassembled WGS sequence"/>
</dbReference>
<feature type="domain" description="Sugar 3,4-ketoisomerase QdtA cupin" evidence="1">
    <location>
        <begin position="16"/>
        <end position="137"/>
    </location>
</feature>
<sequence>MSSNLQTPLSPRLLDDVPAFGDPRGSLGVLEGAQLLFDIKRVYYLYDVPIGAIRGEHGHKQLEQLMICMHGKTEVTLNDGQQQYPFTLAGPADVLYVPPGMWRQLRFVMPETVVCVLASRPYEVEDYLYEYEDFLTWVRQGKPLQD</sequence>
<gene>
    <name evidence="2" type="primary">fdtA</name>
    <name evidence="2" type="ORF">ROG8370_03798</name>
</gene>
<dbReference type="CDD" id="cd20292">
    <property type="entry name" value="cupin_QdtA-like"/>
    <property type="match status" value="1"/>
</dbReference>
<dbReference type="AlphaFoldDB" id="A0A1X7ABY6"/>
<dbReference type="GO" id="GO:0016853">
    <property type="term" value="F:isomerase activity"/>
    <property type="evidence" value="ECO:0007669"/>
    <property type="project" value="UniProtKB-KW"/>
</dbReference>
<organism evidence="2 3">
    <name type="scientific">Roseovarius gaetbuli</name>
    <dbReference type="NCBI Taxonomy" id="1356575"/>
    <lineage>
        <taxon>Bacteria</taxon>
        <taxon>Pseudomonadati</taxon>
        <taxon>Pseudomonadota</taxon>
        <taxon>Alphaproteobacteria</taxon>
        <taxon>Rhodobacterales</taxon>
        <taxon>Roseobacteraceae</taxon>
        <taxon>Roseovarius</taxon>
    </lineage>
</organism>
<dbReference type="EC" id="5.3.2.3" evidence="2"/>
<evidence type="ECO:0000259" key="1">
    <source>
        <dbReference type="Pfam" id="PF05523"/>
    </source>
</evidence>
<dbReference type="InterPro" id="IPR014710">
    <property type="entry name" value="RmlC-like_jellyroll"/>
</dbReference>
<reference evidence="3" key="1">
    <citation type="submission" date="2017-03" db="EMBL/GenBank/DDBJ databases">
        <authorList>
            <person name="Rodrigo-Torres L."/>
            <person name="Arahal R.D."/>
            <person name="Lucena T."/>
        </authorList>
    </citation>
    <scope>NUCLEOTIDE SEQUENCE [LARGE SCALE GENOMIC DNA]</scope>
    <source>
        <strain evidence="3">CECT 8370</strain>
    </source>
</reference>
<dbReference type="InterPro" id="IPR008894">
    <property type="entry name" value="QdtA_cupin_dom"/>
</dbReference>
<evidence type="ECO:0000313" key="2">
    <source>
        <dbReference type="EMBL" id="SLN75570.1"/>
    </source>
</evidence>
<dbReference type="InterPro" id="IPR011051">
    <property type="entry name" value="RmlC_Cupin_sf"/>
</dbReference>
<dbReference type="SUPFAM" id="SSF51182">
    <property type="entry name" value="RmlC-like cupins"/>
    <property type="match status" value="1"/>
</dbReference>
<accession>A0A1X7ABY6</accession>